<dbReference type="OrthoDB" id="197206at2759"/>
<evidence type="ECO:0000313" key="7">
    <source>
        <dbReference type="Proteomes" id="UP000186594"/>
    </source>
</evidence>
<dbReference type="Pfam" id="PF01588">
    <property type="entry name" value="tRNA_bind"/>
    <property type="match status" value="1"/>
</dbReference>
<feature type="compositionally biased region" description="Polar residues" evidence="4">
    <location>
        <begin position="241"/>
        <end position="250"/>
    </location>
</feature>
<keyword evidence="1 3" id="KW-0820">tRNA-binding</keyword>
<dbReference type="GO" id="GO:0000049">
    <property type="term" value="F:tRNA binding"/>
    <property type="evidence" value="ECO:0007669"/>
    <property type="project" value="UniProtKB-UniRule"/>
</dbReference>
<organism evidence="6 7">
    <name type="scientific">Neolecta irregularis (strain DAH-3)</name>
    <dbReference type="NCBI Taxonomy" id="1198029"/>
    <lineage>
        <taxon>Eukaryota</taxon>
        <taxon>Fungi</taxon>
        <taxon>Dikarya</taxon>
        <taxon>Ascomycota</taxon>
        <taxon>Taphrinomycotina</taxon>
        <taxon>Neolectales</taxon>
        <taxon>Neolectaceae</taxon>
        <taxon>Neolecta</taxon>
    </lineage>
</organism>
<keyword evidence="6" id="KW-0436">Ligase</keyword>
<dbReference type="EMBL" id="LXFE01004268">
    <property type="protein sequence ID" value="OLL21771.1"/>
    <property type="molecule type" value="Genomic_DNA"/>
</dbReference>
<dbReference type="Proteomes" id="UP000186594">
    <property type="component" value="Unassembled WGS sequence"/>
</dbReference>
<evidence type="ECO:0000259" key="5">
    <source>
        <dbReference type="PROSITE" id="PS50886"/>
    </source>
</evidence>
<gene>
    <name evidence="6" type="ORF">NEOLI_005371</name>
</gene>
<evidence type="ECO:0000313" key="6">
    <source>
        <dbReference type="EMBL" id="OLL21771.1"/>
    </source>
</evidence>
<protein>
    <submittedName>
        <fullName evidence="6">Tyrosine--tRNA ligase, cytoplasmic</fullName>
    </submittedName>
</protein>
<dbReference type="InterPro" id="IPR012340">
    <property type="entry name" value="NA-bd_OB-fold"/>
</dbReference>
<sequence length="257" mass="27903">MVNPPVARQARSASRAIHRRLSSLRIQDAQLQRPLTFSPPEKSLTANNTTPLPLSRITAASFGNNYDASSYASQNPNGGYVQQMLLSTFSSHTHQVLQNIKIMINDDIFAPAFSSSPPGTGTGELPLDHPFTRFHLLVGEITSCELHPTAERLYIQKVKLSCVTLNDRTIVSGLRPFFPTPESLIGQKCIVVANMPKRKLRGVWSEGMLLCGSKKIGDAGAAVELLRPPSNAKPGERVIATGQTVSSNPIDSMKSKS</sequence>
<dbReference type="SUPFAM" id="SSF50249">
    <property type="entry name" value="Nucleic acid-binding proteins"/>
    <property type="match status" value="1"/>
</dbReference>
<feature type="non-terminal residue" evidence="6">
    <location>
        <position position="257"/>
    </location>
</feature>
<comment type="caution">
    <text evidence="6">The sequence shown here is derived from an EMBL/GenBank/DDBJ whole genome shotgun (WGS) entry which is preliminary data.</text>
</comment>
<dbReference type="InterPro" id="IPR051270">
    <property type="entry name" value="Tyrosine-tRNA_ligase_regulator"/>
</dbReference>
<name>A0A1U7LGW8_NEOID</name>
<feature type="domain" description="TRNA-binding" evidence="5">
    <location>
        <begin position="130"/>
        <end position="239"/>
    </location>
</feature>
<dbReference type="GO" id="GO:0016874">
    <property type="term" value="F:ligase activity"/>
    <property type="evidence" value="ECO:0007669"/>
    <property type="project" value="UniProtKB-KW"/>
</dbReference>
<dbReference type="AlphaFoldDB" id="A0A1U7LGW8"/>
<proteinExistence type="predicted"/>
<keyword evidence="7" id="KW-1185">Reference proteome</keyword>
<dbReference type="STRING" id="1198029.A0A1U7LGW8"/>
<keyword evidence="2 3" id="KW-0694">RNA-binding</keyword>
<dbReference type="PROSITE" id="PS50886">
    <property type="entry name" value="TRBD"/>
    <property type="match status" value="1"/>
</dbReference>
<evidence type="ECO:0000256" key="2">
    <source>
        <dbReference type="ARBA" id="ARBA00022884"/>
    </source>
</evidence>
<feature type="region of interest" description="Disordered" evidence="4">
    <location>
        <begin position="233"/>
        <end position="257"/>
    </location>
</feature>
<dbReference type="PANTHER" id="PTHR11586:SF37">
    <property type="entry name" value="TRNA-BINDING DOMAIN-CONTAINING PROTEIN"/>
    <property type="match status" value="1"/>
</dbReference>
<evidence type="ECO:0000256" key="3">
    <source>
        <dbReference type="PROSITE-ProRule" id="PRU00209"/>
    </source>
</evidence>
<dbReference type="InterPro" id="IPR002547">
    <property type="entry name" value="tRNA-bd_dom"/>
</dbReference>
<evidence type="ECO:0000256" key="4">
    <source>
        <dbReference type="SAM" id="MobiDB-lite"/>
    </source>
</evidence>
<dbReference type="Gene3D" id="2.40.50.140">
    <property type="entry name" value="Nucleic acid-binding proteins"/>
    <property type="match status" value="1"/>
</dbReference>
<evidence type="ECO:0000256" key="1">
    <source>
        <dbReference type="ARBA" id="ARBA00022555"/>
    </source>
</evidence>
<reference evidence="6 7" key="1">
    <citation type="submission" date="2016-04" db="EMBL/GenBank/DDBJ databases">
        <title>Evolutionary innovation and constraint leading to complex multicellularity in the Ascomycota.</title>
        <authorList>
            <person name="Cisse O."/>
            <person name="Nguyen A."/>
            <person name="Hewitt D.A."/>
            <person name="Jedd G."/>
            <person name="Stajich J.E."/>
        </authorList>
    </citation>
    <scope>NUCLEOTIDE SEQUENCE [LARGE SCALE GENOMIC DNA]</scope>
    <source>
        <strain evidence="6 7">DAH-3</strain>
    </source>
</reference>
<dbReference type="PANTHER" id="PTHR11586">
    <property type="entry name" value="TRNA-AMINOACYLATION COFACTOR ARC1 FAMILY MEMBER"/>
    <property type="match status" value="1"/>
</dbReference>
<accession>A0A1U7LGW8</accession>